<accession>A0A1R3J9W5</accession>
<dbReference type="Pfam" id="PF18517">
    <property type="entry name" value="LZ3wCH"/>
    <property type="match status" value="1"/>
</dbReference>
<comment type="caution">
    <text evidence="5">The sequence shown here is derived from an EMBL/GenBank/DDBJ whole genome shotgun (WGS) entry which is preliminary data.</text>
</comment>
<dbReference type="InterPro" id="IPR040661">
    <property type="entry name" value="LZ3wCH"/>
</dbReference>
<feature type="domain" description="Leucine zipper with capping helix" evidence="4">
    <location>
        <begin position="2"/>
        <end position="43"/>
    </location>
</feature>
<dbReference type="EMBL" id="AWUE01016437">
    <property type="protein sequence ID" value="OMO91587.1"/>
    <property type="molecule type" value="Genomic_DNA"/>
</dbReference>
<dbReference type="Proteomes" id="UP000187203">
    <property type="component" value="Unassembled WGS sequence"/>
</dbReference>
<evidence type="ECO:0000313" key="6">
    <source>
        <dbReference type="Proteomes" id="UP000187203"/>
    </source>
</evidence>
<name>A0A1R3J9W5_9ROSI</name>
<dbReference type="STRING" id="93759.A0A1R3J9W5"/>
<comment type="subcellular location">
    <subcellularLocation>
        <location evidence="1">Nucleus</location>
    </subcellularLocation>
</comment>
<protein>
    <submittedName>
        <fullName evidence="5">Meiotic nuclear division protein 1</fullName>
    </submittedName>
</protein>
<keyword evidence="2" id="KW-0175">Coiled coil</keyword>
<evidence type="ECO:0000313" key="5">
    <source>
        <dbReference type="EMBL" id="OMO91587.1"/>
    </source>
</evidence>
<proteinExistence type="predicted"/>
<evidence type="ECO:0000256" key="2">
    <source>
        <dbReference type="ARBA" id="ARBA00023054"/>
    </source>
</evidence>
<keyword evidence="6" id="KW-1185">Reference proteome</keyword>
<dbReference type="GO" id="GO:0005634">
    <property type="term" value="C:nucleus"/>
    <property type="evidence" value="ECO:0007669"/>
    <property type="project" value="UniProtKB-SubCell"/>
</dbReference>
<organism evidence="5 6">
    <name type="scientific">Corchorus olitorius</name>
    <dbReference type="NCBI Taxonomy" id="93759"/>
    <lineage>
        <taxon>Eukaryota</taxon>
        <taxon>Viridiplantae</taxon>
        <taxon>Streptophyta</taxon>
        <taxon>Embryophyta</taxon>
        <taxon>Tracheophyta</taxon>
        <taxon>Spermatophyta</taxon>
        <taxon>Magnoliopsida</taxon>
        <taxon>eudicotyledons</taxon>
        <taxon>Gunneridae</taxon>
        <taxon>Pentapetalae</taxon>
        <taxon>rosids</taxon>
        <taxon>malvids</taxon>
        <taxon>Malvales</taxon>
        <taxon>Malvaceae</taxon>
        <taxon>Grewioideae</taxon>
        <taxon>Apeibeae</taxon>
        <taxon>Corchorus</taxon>
    </lineage>
</organism>
<sequence>MVKTCTDNIFTVRQWCSNNFPEAKEQLEHMYKEIGITDDFDYVELSPAIPLRAVADQMLEGNP</sequence>
<keyword evidence="3" id="KW-0539">Nucleus</keyword>
<dbReference type="OrthoDB" id="273345at2759"/>
<evidence type="ECO:0000256" key="1">
    <source>
        <dbReference type="ARBA" id="ARBA00004123"/>
    </source>
</evidence>
<evidence type="ECO:0000259" key="4">
    <source>
        <dbReference type="Pfam" id="PF18517"/>
    </source>
</evidence>
<reference evidence="6" key="1">
    <citation type="submission" date="2013-09" db="EMBL/GenBank/DDBJ databases">
        <title>Corchorus olitorius genome sequencing.</title>
        <authorList>
            <person name="Alam M."/>
            <person name="Haque M.S."/>
            <person name="Islam M.S."/>
            <person name="Emdad E.M."/>
            <person name="Islam M.M."/>
            <person name="Ahmed B."/>
            <person name="Halim A."/>
            <person name="Hossen Q.M.M."/>
            <person name="Hossain M.Z."/>
            <person name="Ahmed R."/>
            <person name="Khan M.M."/>
            <person name="Islam R."/>
            <person name="Rashid M.M."/>
            <person name="Khan S.A."/>
            <person name="Rahman M.S."/>
            <person name="Alam M."/>
            <person name="Yahiya A.S."/>
            <person name="Khan M.S."/>
            <person name="Azam M.S."/>
            <person name="Haque T."/>
            <person name="Lashkar M.Z.H."/>
            <person name="Akhand A.I."/>
            <person name="Morshed G."/>
            <person name="Roy S."/>
            <person name="Uddin K.S."/>
            <person name="Rabeya T."/>
            <person name="Hossain A.S."/>
            <person name="Chowdhury A."/>
            <person name="Snigdha A.R."/>
            <person name="Mortoza M.S."/>
            <person name="Matin S.A."/>
            <person name="Hoque S.M.E."/>
            <person name="Islam M.K."/>
            <person name="Roy D.K."/>
            <person name="Haider R."/>
            <person name="Moosa M.M."/>
            <person name="Elias S.M."/>
            <person name="Hasan A.M."/>
            <person name="Jahan S."/>
            <person name="Shafiuddin M."/>
            <person name="Mahmood N."/>
            <person name="Shommy N.S."/>
        </authorList>
    </citation>
    <scope>NUCLEOTIDE SEQUENCE [LARGE SCALE GENOMIC DNA]</scope>
    <source>
        <strain evidence="6">cv. O-4</strain>
    </source>
</reference>
<gene>
    <name evidence="5" type="ORF">COLO4_18261</name>
</gene>
<dbReference type="AlphaFoldDB" id="A0A1R3J9W5"/>
<evidence type="ECO:0000256" key="3">
    <source>
        <dbReference type="ARBA" id="ARBA00023242"/>
    </source>
</evidence>